<evidence type="ECO:0000313" key="2">
    <source>
        <dbReference type="EMBL" id="ALS97625.1"/>
    </source>
</evidence>
<dbReference type="RefSeq" id="WP_062477097.1">
    <property type="nucleotide sequence ID" value="NZ_CP013650.1"/>
</dbReference>
<organism evidence="2 3">
    <name type="scientific">Lacimicrobium alkaliphilum</name>
    <dbReference type="NCBI Taxonomy" id="1526571"/>
    <lineage>
        <taxon>Bacteria</taxon>
        <taxon>Pseudomonadati</taxon>
        <taxon>Pseudomonadota</taxon>
        <taxon>Gammaproteobacteria</taxon>
        <taxon>Alteromonadales</taxon>
        <taxon>Alteromonadaceae</taxon>
        <taxon>Lacimicrobium</taxon>
    </lineage>
</organism>
<keyword evidence="1" id="KW-1133">Transmembrane helix</keyword>
<evidence type="ECO:0000256" key="1">
    <source>
        <dbReference type="SAM" id="Phobius"/>
    </source>
</evidence>
<dbReference type="Proteomes" id="UP000068447">
    <property type="component" value="Chromosome"/>
</dbReference>
<dbReference type="OrthoDB" id="7481928at2"/>
<feature type="transmembrane region" description="Helical" evidence="1">
    <location>
        <begin position="311"/>
        <end position="332"/>
    </location>
</feature>
<keyword evidence="1" id="KW-0812">Transmembrane</keyword>
<protein>
    <submittedName>
        <fullName evidence="2">Uncharacterized protein</fullName>
    </submittedName>
</protein>
<feature type="transmembrane region" description="Helical" evidence="1">
    <location>
        <begin position="928"/>
        <end position="947"/>
    </location>
</feature>
<sequence length="1287" mass="146674">MSQDKRSGSAAVPATKRYWVLALLLVLGFSVFAYYRYMDLQDRVISQDYYRILYEASNHFNENLIKLNSLYQYDAGVSALRSLFPSFRREKKPLSGSNNKLNKSEYVQQSAPQRSTDFKLSHHELTITSQEFTDRIQVEDILPFPEQGFSQYLFADGEGIVLTSSGDEKSISVVDLTSIKQALYQQQTQWRMDQQGAQDSAKLSLPSLSRHIDMTLSHGEYRVFLYPFRLETPVTATVSDTAGSADSARTGKLHSFYLVGLLPKHQLSNKESGGWNLSMLIISLVSLIFVWLLLRLLLMPLHHAMGRLYRYGFYCISYALFILLGAWLLASLEHRQLHHFKAQMAADYALQISAELKQDLQTVFSELEQYQSFYRYLVRHFLPLEQTLRHSCKSEDEETRPDFCAPNIRDLTFYGITSSARWLLPRQQQFQPFNYQRLSPDSKLMDIYHQDFVLSPQGQDLSMYLKHPIDTGMFKSIFTINPDARLTLPSIYFYENGATSIYDLSHRDYFKQVRDMRGFSLPRANSNGKFEHIYIQRLLNIDNGTRGTTISMPLYSAGDSGDNTETPDGFVLGADIILPSVSLRAPHQQDLIFMVVNRKRGQVLFHTHSDRTLTENIFHLGDETSAVARWLKAGLDSDGNSNKQIFSGHYHGQSGQFAVHPAPIDEWAVLVFYPDSTLKAHQFTQFLFYAMAMGLMLLLCWLLLLVIRIGKLSTYLHNMLPRGLHLSHGCLFFSLVIYLSAVFWVVAKIMLFPDMTLMNLLLSLLLCFILICTGLLLWARITNTETSSHGRWLVILVLLVFIPGQAVYLAPTSSLPLKNLLQYYQNYHCAAWNQERSERHKIALNNYPNSVTHQRIAPQQLLPAAATQGGQCEGFLLSVNTDDYPALTTLSGFRYAWQWLKNLAQQPGPEFSAPQLTLLRAGITQPRAIIALYLLLMLLLPAIWVLFHRNLLWQRLDYPPSYLSNLRIFKRRDKSALTPGIHPGLTIQIAAPQHNGIHLSLLLGMTTQEVADELIGRFTELMSLCPQLMACHKQNQSFSNLKINLKRVEDSGALQVELWDIESSLEQPQQRQCLLELIMQLKSLVLLGKLHGLRILTEFHTLNRIRQKKQILAGSAPAISEVEYLSWAECLMDFRVIPPKGLLRALHYPTLDKEIAALPELGSCLGAEQVIASEHNAEKDGSPEQTIKLLLILADAFYRFKWESCSNVEKLALYHLAKGDHLNPLNKEMIEQLLLDGLIKITDNDIQIANQSFRQFILNAEPKNAIAELIHQSEAGTWKTIAYLLVY</sequence>
<dbReference type="KEGG" id="lal:AT746_04625"/>
<proteinExistence type="predicted"/>
<gene>
    <name evidence="2" type="ORF">AT746_04625</name>
</gene>
<dbReference type="EMBL" id="CP013650">
    <property type="protein sequence ID" value="ALS97625.1"/>
    <property type="molecule type" value="Genomic_DNA"/>
</dbReference>
<feature type="transmembrane region" description="Helical" evidence="1">
    <location>
        <begin position="277"/>
        <end position="299"/>
    </location>
</feature>
<feature type="transmembrane region" description="Helical" evidence="1">
    <location>
        <begin position="18"/>
        <end position="37"/>
    </location>
</feature>
<feature type="transmembrane region" description="Helical" evidence="1">
    <location>
        <begin position="759"/>
        <end position="779"/>
    </location>
</feature>
<feature type="transmembrane region" description="Helical" evidence="1">
    <location>
        <begin position="686"/>
        <end position="706"/>
    </location>
</feature>
<name>A0A0U3B231_9ALTE</name>
<accession>A0A0U3B231</accession>
<reference evidence="2 3" key="1">
    <citation type="submission" date="2015-12" db="EMBL/GenBank/DDBJ databases">
        <title>Complete genome of Lacimicrobium alkaliphilum KCTC 32984.</title>
        <authorList>
            <person name="Kim S.-G."/>
            <person name="Lee Y.-J."/>
        </authorList>
    </citation>
    <scope>NUCLEOTIDE SEQUENCE [LARGE SCALE GENOMIC DNA]</scope>
    <source>
        <strain evidence="2 3">YelD216</strain>
    </source>
</reference>
<evidence type="ECO:0000313" key="3">
    <source>
        <dbReference type="Proteomes" id="UP000068447"/>
    </source>
</evidence>
<keyword evidence="3" id="KW-1185">Reference proteome</keyword>
<feature type="transmembrane region" description="Helical" evidence="1">
    <location>
        <begin position="726"/>
        <end position="747"/>
    </location>
</feature>
<feature type="transmembrane region" description="Helical" evidence="1">
    <location>
        <begin position="791"/>
        <end position="810"/>
    </location>
</feature>
<keyword evidence="1" id="KW-0472">Membrane</keyword>